<sequence length="351" mass="40306">MLPSTGTDLCSSSFGSSEPHPNPTNTQQPPISVVMPSDTPRTTTGGRTKYRGSASRLRNPTPPPQPPTLKQQDKHVVRSMNSMVPLYWPTTPRVIDVHAESTNSRNPYEEPILRLTTEDGSIFEFHDPDRYDEDGMPVPYGPFLRQVFPDGSTPPGPWVQAATPTPEQLAAQTREWVAETEEQRRRARLAEEEKKRTEVPEEPRLPERFQWMLARGSSLRPEEYRHVVGLWFSVGNPQLVTEEQRRAFWEKWDAHVKAVDRTIVESTILEDIEAASRWWLLLFADCWFWRLILVAYPRSRNDILLFTFSRMLVLLQLSLCASLQGFDSHASDPPITYRERARASDFIIDHS</sequence>
<reference evidence="2 3" key="1">
    <citation type="journal article" date="2018" name="Nat. Ecol. Evol.">
        <title>Pezizomycetes genomes reveal the molecular basis of ectomycorrhizal truffle lifestyle.</title>
        <authorList>
            <person name="Murat C."/>
            <person name="Payen T."/>
            <person name="Noel B."/>
            <person name="Kuo A."/>
            <person name="Morin E."/>
            <person name="Chen J."/>
            <person name="Kohler A."/>
            <person name="Krizsan K."/>
            <person name="Balestrini R."/>
            <person name="Da Silva C."/>
            <person name="Montanini B."/>
            <person name="Hainaut M."/>
            <person name="Levati E."/>
            <person name="Barry K.W."/>
            <person name="Belfiori B."/>
            <person name="Cichocki N."/>
            <person name="Clum A."/>
            <person name="Dockter R.B."/>
            <person name="Fauchery L."/>
            <person name="Guy J."/>
            <person name="Iotti M."/>
            <person name="Le Tacon F."/>
            <person name="Lindquist E.A."/>
            <person name="Lipzen A."/>
            <person name="Malagnac F."/>
            <person name="Mello A."/>
            <person name="Molinier V."/>
            <person name="Miyauchi S."/>
            <person name="Poulain J."/>
            <person name="Riccioni C."/>
            <person name="Rubini A."/>
            <person name="Sitrit Y."/>
            <person name="Splivallo R."/>
            <person name="Traeger S."/>
            <person name="Wang M."/>
            <person name="Zifcakova L."/>
            <person name="Wipf D."/>
            <person name="Zambonelli A."/>
            <person name="Paolocci F."/>
            <person name="Nowrousian M."/>
            <person name="Ottonello S."/>
            <person name="Baldrian P."/>
            <person name="Spatafora J.W."/>
            <person name="Henrissat B."/>
            <person name="Nagy L.G."/>
            <person name="Aury J.M."/>
            <person name="Wincker P."/>
            <person name="Grigoriev I.V."/>
            <person name="Bonfante P."/>
            <person name="Martin F.M."/>
        </authorList>
    </citation>
    <scope>NUCLEOTIDE SEQUENCE [LARGE SCALE GENOMIC DNA]</scope>
    <source>
        <strain evidence="2 3">RN42</strain>
    </source>
</reference>
<evidence type="ECO:0000256" key="1">
    <source>
        <dbReference type="SAM" id="MobiDB-lite"/>
    </source>
</evidence>
<gene>
    <name evidence="2" type="ORF">BJ508DRAFT_379963</name>
</gene>
<evidence type="ECO:0000313" key="2">
    <source>
        <dbReference type="EMBL" id="RPA75563.1"/>
    </source>
</evidence>
<accession>A0A3N4HNZ1</accession>
<keyword evidence="3" id="KW-1185">Reference proteome</keyword>
<feature type="region of interest" description="Disordered" evidence="1">
    <location>
        <begin position="1"/>
        <end position="73"/>
    </location>
</feature>
<dbReference type="EMBL" id="ML119761">
    <property type="protein sequence ID" value="RPA75563.1"/>
    <property type="molecule type" value="Genomic_DNA"/>
</dbReference>
<proteinExistence type="predicted"/>
<name>A0A3N4HNZ1_ASCIM</name>
<protein>
    <submittedName>
        <fullName evidence="2">Uncharacterized protein</fullName>
    </submittedName>
</protein>
<dbReference type="Proteomes" id="UP000275078">
    <property type="component" value="Unassembled WGS sequence"/>
</dbReference>
<feature type="compositionally biased region" description="Polar residues" evidence="1">
    <location>
        <begin position="1"/>
        <end position="16"/>
    </location>
</feature>
<organism evidence="2 3">
    <name type="scientific">Ascobolus immersus RN42</name>
    <dbReference type="NCBI Taxonomy" id="1160509"/>
    <lineage>
        <taxon>Eukaryota</taxon>
        <taxon>Fungi</taxon>
        <taxon>Dikarya</taxon>
        <taxon>Ascomycota</taxon>
        <taxon>Pezizomycotina</taxon>
        <taxon>Pezizomycetes</taxon>
        <taxon>Pezizales</taxon>
        <taxon>Ascobolaceae</taxon>
        <taxon>Ascobolus</taxon>
    </lineage>
</organism>
<dbReference type="AlphaFoldDB" id="A0A3N4HNZ1"/>
<evidence type="ECO:0000313" key="3">
    <source>
        <dbReference type="Proteomes" id="UP000275078"/>
    </source>
</evidence>